<keyword evidence="2" id="KW-1185">Reference proteome</keyword>
<organism evidence="1 2">
    <name type="scientific">Paralvinella palmiformis</name>
    <dbReference type="NCBI Taxonomy" id="53620"/>
    <lineage>
        <taxon>Eukaryota</taxon>
        <taxon>Metazoa</taxon>
        <taxon>Spiralia</taxon>
        <taxon>Lophotrochozoa</taxon>
        <taxon>Annelida</taxon>
        <taxon>Polychaeta</taxon>
        <taxon>Sedentaria</taxon>
        <taxon>Canalipalpata</taxon>
        <taxon>Terebellida</taxon>
        <taxon>Terebelliformia</taxon>
        <taxon>Alvinellidae</taxon>
        <taxon>Paralvinella</taxon>
    </lineage>
</organism>
<sequence length="103" mass="11828">MSHKHARNVQISMKAYKSLDTYRFAVCSHVQEVRYMDITSTFFCLIKSKATHYMRIRDEPWVYLIKETADVYCAHCMAGLGEVCSDIAVLLFKVEIAVKTGLT</sequence>
<dbReference type="EMBL" id="JAODUP010000576">
    <property type="protein sequence ID" value="KAK2146973.1"/>
    <property type="molecule type" value="Genomic_DNA"/>
</dbReference>
<protein>
    <submittedName>
        <fullName evidence="1">Uncharacterized protein</fullName>
    </submittedName>
</protein>
<evidence type="ECO:0000313" key="1">
    <source>
        <dbReference type="EMBL" id="KAK2146973.1"/>
    </source>
</evidence>
<reference evidence="1" key="1">
    <citation type="journal article" date="2023" name="Mol. Biol. Evol.">
        <title>Third-Generation Sequencing Reveals the Adaptive Role of the Epigenome in Three Deep-Sea Polychaetes.</title>
        <authorList>
            <person name="Perez M."/>
            <person name="Aroh O."/>
            <person name="Sun Y."/>
            <person name="Lan Y."/>
            <person name="Juniper S.K."/>
            <person name="Young C.R."/>
            <person name="Angers B."/>
            <person name="Qian P.Y."/>
        </authorList>
    </citation>
    <scope>NUCLEOTIDE SEQUENCE</scope>
    <source>
        <strain evidence="1">P08H-3</strain>
    </source>
</reference>
<accession>A0AAD9J5T9</accession>
<dbReference type="PANTHER" id="PTHR47526:SF3">
    <property type="entry name" value="PHD-TYPE DOMAIN-CONTAINING PROTEIN"/>
    <property type="match status" value="1"/>
</dbReference>
<dbReference type="PANTHER" id="PTHR47526">
    <property type="entry name" value="ATP-DEPENDENT DNA HELICASE"/>
    <property type="match status" value="1"/>
</dbReference>
<comment type="caution">
    <text evidence="1">The sequence shown here is derived from an EMBL/GenBank/DDBJ whole genome shotgun (WGS) entry which is preliminary data.</text>
</comment>
<proteinExistence type="predicted"/>
<name>A0AAD9J5T9_9ANNE</name>
<dbReference type="Proteomes" id="UP001208570">
    <property type="component" value="Unassembled WGS sequence"/>
</dbReference>
<dbReference type="AlphaFoldDB" id="A0AAD9J5T9"/>
<evidence type="ECO:0000313" key="2">
    <source>
        <dbReference type="Proteomes" id="UP001208570"/>
    </source>
</evidence>
<gene>
    <name evidence="1" type="ORF">LSH36_576g03049</name>
</gene>